<keyword evidence="4" id="KW-1185">Reference proteome</keyword>
<evidence type="ECO:0000313" key="4">
    <source>
        <dbReference type="Proteomes" id="UP001168098"/>
    </source>
</evidence>
<dbReference type="EMBL" id="JARBHA010000008">
    <property type="protein sequence ID" value="KAJ9695444.1"/>
    <property type="molecule type" value="Genomic_DNA"/>
</dbReference>
<feature type="region of interest" description="Disordered" evidence="1">
    <location>
        <begin position="20"/>
        <end position="78"/>
    </location>
</feature>
<sequence length="477" mass="54485">MAGTREDFPTEEVHATMKIVGKETGQASKGSDRQSAIASQQREKTRIDIVVEDNASSSREKRFKSVMGGPEDSKRSQLSETKWPRIPKVPHLLRGTKDFKKLFEPRVVSVGPYHHHNHDLRAAEMLKRLMTKRFILQSGQAIEVLYNKIVSEISELRNCYNKNATKKYNDEDLAWMMLVDGCSLLHYIRCYTTEGKLMDLPIKYQNAAFAQQDLFLLENQLPFRVLELLLESGFKDKGMKMIEEFISLAAETDPPAVKPDNEEKPSHLLDLLRRRLLGNQRARETEAGKGTGWNSFRNVNELKAAGIRFKPAKSGSLRDISFKSYILFGFLKLPRITIDDSTKSRFLNLIAYEMCPEAPNDPVVTSYICFLDSLIDHPEDVKELRRQHVLRNFLGSDKEVARLFNEIGTDLVPDSDAYKDVKGKIQKHYEIKVSTWIAEGLHNHFSSPWTVLAFLGAVVALFFGGLQTYFTVFPRHN</sequence>
<dbReference type="Proteomes" id="UP001168098">
    <property type="component" value="Unassembled WGS sequence"/>
</dbReference>
<evidence type="ECO:0000256" key="1">
    <source>
        <dbReference type="SAM" id="MobiDB-lite"/>
    </source>
</evidence>
<accession>A0AA38ZW49</accession>
<protein>
    <submittedName>
        <fullName evidence="3">Uncharacterized protein</fullName>
    </submittedName>
</protein>
<keyword evidence="2" id="KW-0812">Transmembrane</keyword>
<name>A0AA38ZW49_VITRO</name>
<dbReference type="PANTHER" id="PTHR31549:SF191">
    <property type="entry name" value="DUF247 DOMAIN PROTEIN"/>
    <property type="match status" value="1"/>
</dbReference>
<dbReference type="Pfam" id="PF03140">
    <property type="entry name" value="DUF247"/>
    <property type="match status" value="1"/>
</dbReference>
<gene>
    <name evidence="3" type="ORF">PVL29_010759</name>
</gene>
<dbReference type="AlphaFoldDB" id="A0AA38ZW49"/>
<feature type="compositionally biased region" description="Polar residues" evidence="1">
    <location>
        <begin position="25"/>
        <end position="40"/>
    </location>
</feature>
<dbReference type="PANTHER" id="PTHR31549">
    <property type="entry name" value="PROTEIN, PUTATIVE (DUF247)-RELATED-RELATED"/>
    <property type="match status" value="1"/>
</dbReference>
<reference evidence="3 4" key="1">
    <citation type="journal article" date="2023" name="BMC Biotechnol.">
        <title>Vitis rotundifolia cv Carlos genome sequencing.</title>
        <authorList>
            <person name="Huff M."/>
            <person name="Hulse-Kemp A."/>
            <person name="Scheffler B."/>
            <person name="Youngblood R."/>
            <person name="Simpson S."/>
            <person name="Babiker E."/>
            <person name="Staton M."/>
        </authorList>
    </citation>
    <scope>NUCLEOTIDE SEQUENCE [LARGE SCALE GENOMIC DNA]</scope>
    <source>
        <tissue evidence="3">Leaf</tissue>
    </source>
</reference>
<dbReference type="InterPro" id="IPR004158">
    <property type="entry name" value="DUF247_pln"/>
</dbReference>
<keyword evidence="2" id="KW-0472">Membrane</keyword>
<evidence type="ECO:0000256" key="2">
    <source>
        <dbReference type="SAM" id="Phobius"/>
    </source>
</evidence>
<comment type="caution">
    <text evidence="3">The sequence shown here is derived from an EMBL/GenBank/DDBJ whole genome shotgun (WGS) entry which is preliminary data.</text>
</comment>
<proteinExistence type="predicted"/>
<organism evidence="3 4">
    <name type="scientific">Vitis rotundifolia</name>
    <name type="common">Muscadine grape</name>
    <dbReference type="NCBI Taxonomy" id="103349"/>
    <lineage>
        <taxon>Eukaryota</taxon>
        <taxon>Viridiplantae</taxon>
        <taxon>Streptophyta</taxon>
        <taxon>Embryophyta</taxon>
        <taxon>Tracheophyta</taxon>
        <taxon>Spermatophyta</taxon>
        <taxon>Magnoliopsida</taxon>
        <taxon>eudicotyledons</taxon>
        <taxon>Gunneridae</taxon>
        <taxon>Pentapetalae</taxon>
        <taxon>rosids</taxon>
        <taxon>Vitales</taxon>
        <taxon>Vitaceae</taxon>
        <taxon>Viteae</taxon>
        <taxon>Vitis</taxon>
    </lineage>
</organism>
<evidence type="ECO:0000313" key="3">
    <source>
        <dbReference type="EMBL" id="KAJ9695444.1"/>
    </source>
</evidence>
<feature type="transmembrane region" description="Helical" evidence="2">
    <location>
        <begin position="449"/>
        <end position="472"/>
    </location>
</feature>
<keyword evidence="2" id="KW-1133">Transmembrane helix</keyword>